<reference evidence="4 5" key="1">
    <citation type="submission" date="2018-07" db="EMBL/GenBank/DDBJ databases">
        <title>Genomic Encyclopedia of Type Strains, Phase IV (KMG-IV): sequencing the most valuable type-strain genomes for metagenomic binning, comparative biology and taxonomic classification.</title>
        <authorList>
            <person name="Goeker M."/>
        </authorList>
    </citation>
    <scope>NUCLEOTIDE SEQUENCE [LARGE SCALE GENOMIC DNA]</scope>
    <source>
        <strain evidence="4 5">DSM 21352</strain>
    </source>
</reference>
<name>A0A370FMH8_9BURK</name>
<dbReference type="EMBL" id="QQAV01000002">
    <property type="protein sequence ID" value="RDI27044.1"/>
    <property type="molecule type" value="Genomic_DNA"/>
</dbReference>
<comment type="caution">
    <text evidence="4">The sequence shown here is derived from an EMBL/GenBank/DDBJ whole genome shotgun (WGS) entry which is preliminary data.</text>
</comment>
<feature type="region of interest" description="Disordered" evidence="1">
    <location>
        <begin position="371"/>
        <end position="405"/>
    </location>
</feature>
<dbReference type="Proteomes" id="UP000255265">
    <property type="component" value="Unassembled WGS sequence"/>
</dbReference>
<keyword evidence="2" id="KW-0472">Membrane</keyword>
<evidence type="ECO:0000313" key="5">
    <source>
        <dbReference type="Proteomes" id="UP000255265"/>
    </source>
</evidence>
<dbReference type="InterPro" id="IPR025711">
    <property type="entry name" value="PepSY"/>
</dbReference>
<evidence type="ECO:0000256" key="2">
    <source>
        <dbReference type="SAM" id="Phobius"/>
    </source>
</evidence>
<gene>
    <name evidence="4" type="ORF">DFR41_10276</name>
</gene>
<dbReference type="PANTHER" id="PTHR34219:SF3">
    <property type="entry name" value="BLL7967 PROTEIN"/>
    <property type="match status" value="1"/>
</dbReference>
<dbReference type="InterPro" id="IPR005625">
    <property type="entry name" value="PepSY-ass_TM"/>
</dbReference>
<keyword evidence="5" id="KW-1185">Reference proteome</keyword>
<keyword evidence="2" id="KW-1133">Transmembrane helix</keyword>
<dbReference type="Pfam" id="PF03929">
    <property type="entry name" value="PepSY_TM"/>
    <property type="match status" value="1"/>
</dbReference>
<feature type="domain" description="PepSY" evidence="3">
    <location>
        <begin position="62"/>
        <end position="122"/>
    </location>
</feature>
<protein>
    <submittedName>
        <fullName evidence="4">Putative iron-regulated membrane protein</fullName>
    </submittedName>
</protein>
<organism evidence="4 5">
    <name type="scientific">Pseudacidovorax intermedius</name>
    <dbReference type="NCBI Taxonomy" id="433924"/>
    <lineage>
        <taxon>Bacteria</taxon>
        <taxon>Pseudomonadati</taxon>
        <taxon>Pseudomonadota</taxon>
        <taxon>Betaproteobacteria</taxon>
        <taxon>Burkholderiales</taxon>
        <taxon>Comamonadaceae</taxon>
        <taxon>Pseudacidovorax</taxon>
    </lineage>
</organism>
<accession>A0A370FMH8</accession>
<evidence type="ECO:0000259" key="3">
    <source>
        <dbReference type="Pfam" id="PF03413"/>
    </source>
</evidence>
<evidence type="ECO:0000256" key="1">
    <source>
        <dbReference type="SAM" id="MobiDB-lite"/>
    </source>
</evidence>
<feature type="transmembrane region" description="Helical" evidence="2">
    <location>
        <begin position="341"/>
        <end position="362"/>
    </location>
</feature>
<evidence type="ECO:0000313" key="4">
    <source>
        <dbReference type="EMBL" id="RDI27044.1"/>
    </source>
</evidence>
<proteinExistence type="predicted"/>
<feature type="transmembrane region" description="Helical" evidence="2">
    <location>
        <begin position="148"/>
        <end position="172"/>
    </location>
</feature>
<dbReference type="Pfam" id="PF03413">
    <property type="entry name" value="PepSY"/>
    <property type="match status" value="1"/>
</dbReference>
<sequence>MRMDSKTIKTWAWVHKWSSLVCTALMLLLCLTGLPLIFHHEIGHLLGTEVEAPKMPADTPRVSLDRALEVARAQHPDRVVQFASHDEDSEDIWFVTLTPTPAPTDDFRSVAVDARTGQVLAQPRFDQGFMWIMFKLHVDLFAGLPGKLFLGLMGLLLLVALVSGTVLYAPFMRKLEFGTVRRDRRPRAKWLDLHNLLGIVTLTWAFVVGATGMINTWADLVIKYWQHDQLSALLAPYQGQPLVPVAERAPLQRALEAAKAQAPDKRLSFIAFPGTAFSSPHHTTFFLRGQEPLTSRLLQPVLVDARTAEVTAAPKLPWYVTALLVSQPLHFGDYGGMPMQILWALLDIATIIVLGSGLYLWLRKGDPAHVHRSQGKAGAPSANAERPAPLQPQPVQARTRLESLR</sequence>
<keyword evidence="2" id="KW-0812">Transmembrane</keyword>
<dbReference type="PANTHER" id="PTHR34219">
    <property type="entry name" value="IRON-REGULATED INNER MEMBRANE PROTEIN-RELATED"/>
    <property type="match status" value="1"/>
</dbReference>
<dbReference type="AlphaFoldDB" id="A0A370FMH8"/>
<feature type="transmembrane region" description="Helical" evidence="2">
    <location>
        <begin position="193"/>
        <end position="214"/>
    </location>
</feature>